<organism evidence="8 9">
    <name type="scientific">Candidatus Carbonibacillus altaicus</name>
    <dbReference type="NCBI Taxonomy" id="2163959"/>
    <lineage>
        <taxon>Bacteria</taxon>
        <taxon>Bacillati</taxon>
        <taxon>Bacillota</taxon>
        <taxon>Bacilli</taxon>
        <taxon>Bacillales</taxon>
        <taxon>Candidatus Carbonibacillus</taxon>
    </lineage>
</organism>
<dbReference type="AlphaFoldDB" id="A0A2R6Y3T1"/>
<dbReference type="InterPro" id="IPR013154">
    <property type="entry name" value="ADH-like_N"/>
</dbReference>
<comment type="caution">
    <text evidence="8">The sequence shown here is derived from an EMBL/GenBank/DDBJ whole genome shotgun (WGS) entry which is preliminary data.</text>
</comment>
<evidence type="ECO:0000256" key="5">
    <source>
        <dbReference type="ARBA" id="ARBA00023002"/>
    </source>
</evidence>
<gene>
    <name evidence="8" type="ORF">BSOLF_1665</name>
</gene>
<dbReference type="Proteomes" id="UP000244338">
    <property type="component" value="Unassembled WGS sequence"/>
</dbReference>
<dbReference type="InterPro" id="IPR036291">
    <property type="entry name" value="NAD(P)-bd_dom_sf"/>
</dbReference>
<keyword evidence="4" id="KW-0862">Zinc</keyword>
<dbReference type="EMBL" id="PEBX01000008">
    <property type="protein sequence ID" value="PTQ57349.1"/>
    <property type="molecule type" value="Genomic_DNA"/>
</dbReference>
<comment type="similarity">
    <text evidence="2">Belongs to the zinc-containing alcohol dehydrogenase family.</text>
</comment>
<dbReference type="Pfam" id="PF08240">
    <property type="entry name" value="ADH_N"/>
    <property type="match status" value="1"/>
</dbReference>
<comment type="cofactor">
    <cofactor evidence="1">
        <name>Zn(2+)</name>
        <dbReference type="ChEBI" id="CHEBI:29105"/>
    </cofactor>
</comment>
<dbReference type="Pfam" id="PF00107">
    <property type="entry name" value="ADH_zinc_N"/>
    <property type="match status" value="1"/>
</dbReference>
<feature type="domain" description="Alcohol dehydrogenase-like N-terminal" evidence="7">
    <location>
        <begin position="31"/>
        <end position="109"/>
    </location>
</feature>
<dbReference type="InterPro" id="IPR011032">
    <property type="entry name" value="GroES-like_sf"/>
</dbReference>
<evidence type="ECO:0000313" key="9">
    <source>
        <dbReference type="Proteomes" id="UP000244338"/>
    </source>
</evidence>
<dbReference type="GO" id="GO:0016491">
    <property type="term" value="F:oxidoreductase activity"/>
    <property type="evidence" value="ECO:0007669"/>
    <property type="project" value="UniProtKB-KW"/>
</dbReference>
<dbReference type="InterPro" id="IPR013149">
    <property type="entry name" value="ADH-like_C"/>
</dbReference>
<evidence type="ECO:0000256" key="2">
    <source>
        <dbReference type="ARBA" id="ARBA00008072"/>
    </source>
</evidence>
<keyword evidence="5" id="KW-0560">Oxidoreductase</keyword>
<evidence type="ECO:0000256" key="3">
    <source>
        <dbReference type="ARBA" id="ARBA00022723"/>
    </source>
</evidence>
<dbReference type="Gene3D" id="3.90.180.10">
    <property type="entry name" value="Medium-chain alcohol dehydrogenases, catalytic domain"/>
    <property type="match status" value="2"/>
</dbReference>
<dbReference type="Gene3D" id="3.40.50.720">
    <property type="entry name" value="NAD(P)-binding Rossmann-like Domain"/>
    <property type="match status" value="1"/>
</dbReference>
<dbReference type="CDD" id="cd08255">
    <property type="entry name" value="2-desacetyl-2-hydroxyethyl_bacteriochlorophyllide_like"/>
    <property type="match status" value="1"/>
</dbReference>
<proteinExistence type="inferred from homology"/>
<accession>A0A2R6Y3T1</accession>
<protein>
    <submittedName>
        <fullName evidence="8">Putative zinc-binding dehydrogenase</fullName>
    </submittedName>
</protein>
<dbReference type="PANTHER" id="PTHR43350">
    <property type="entry name" value="NAD-DEPENDENT ALCOHOL DEHYDROGENASE"/>
    <property type="match status" value="1"/>
</dbReference>
<dbReference type="GO" id="GO:0046872">
    <property type="term" value="F:metal ion binding"/>
    <property type="evidence" value="ECO:0007669"/>
    <property type="project" value="UniProtKB-KW"/>
</dbReference>
<dbReference type="SUPFAM" id="SSF51735">
    <property type="entry name" value="NAD(P)-binding Rossmann-fold domains"/>
    <property type="match status" value="1"/>
</dbReference>
<dbReference type="PANTHER" id="PTHR43350:SF19">
    <property type="entry name" value="D-GULOSIDE 3-DEHYDROGENASE"/>
    <property type="match status" value="1"/>
</dbReference>
<evidence type="ECO:0000313" key="8">
    <source>
        <dbReference type="EMBL" id="PTQ57349.1"/>
    </source>
</evidence>
<keyword evidence="3" id="KW-0479">Metal-binding</keyword>
<feature type="domain" description="Alcohol dehydrogenase-like C-terminal" evidence="6">
    <location>
        <begin position="147"/>
        <end position="265"/>
    </location>
</feature>
<name>A0A2R6Y3T1_9BACL</name>
<evidence type="ECO:0000259" key="6">
    <source>
        <dbReference type="Pfam" id="PF00107"/>
    </source>
</evidence>
<sequence>MRLIVKHGTSVKLDTGRLTADIRDSAYAKYVVVRTKYSAISLGTELGLITNPEIPDGTPLGYSLSGHVLEVGRDVKRLTVGDPVACYGAPYVRHAEYVTVPELLCVTVPETLLKPAAFVGLGAIAVHSLRKAELQFGEWLWNIGLGPLGNLISQLAIAANYRVMATDRDLKRVERARSCGITDAYVHERDRLGTYADRLTGGALFDAVIVNVTARDPAVLNEALLGLRMGGKIVLVGNVPVALDRELFFAKEASLSIVRAGGPGRYDASYERAGLDYPYVYVRWTEGRNMAEFIRNVREGRVLMDRLITHEFAFHDAPTVYRDLLTGQSDVLGAVFRYDT</sequence>
<evidence type="ECO:0000256" key="4">
    <source>
        <dbReference type="ARBA" id="ARBA00022833"/>
    </source>
</evidence>
<reference evidence="9" key="1">
    <citation type="journal article" date="2018" name="Sci. Rep.">
        <title>Lignite coal burning seam in the remote Altai Mountains harbors a hydrogen-driven thermophilic microbial community.</title>
        <authorList>
            <person name="Kadnikov V.V."/>
            <person name="Mardanov A.V."/>
            <person name="Ivasenko D.A."/>
            <person name="Antsiferov D.V."/>
            <person name="Beletsky A.V."/>
            <person name="Karnachuk O.V."/>
            <person name="Ravin N.V."/>
        </authorList>
    </citation>
    <scope>NUCLEOTIDE SEQUENCE [LARGE SCALE GENOMIC DNA]</scope>
</reference>
<evidence type="ECO:0000256" key="1">
    <source>
        <dbReference type="ARBA" id="ARBA00001947"/>
    </source>
</evidence>
<evidence type="ECO:0000259" key="7">
    <source>
        <dbReference type="Pfam" id="PF08240"/>
    </source>
</evidence>
<dbReference type="SUPFAM" id="SSF50129">
    <property type="entry name" value="GroES-like"/>
    <property type="match status" value="1"/>
</dbReference>